<evidence type="ECO:0000256" key="4">
    <source>
        <dbReference type="ARBA" id="ARBA00022989"/>
    </source>
</evidence>
<keyword evidence="13" id="KW-1185">Reference proteome</keyword>
<dbReference type="Pfam" id="PF00015">
    <property type="entry name" value="MCPsignal"/>
    <property type="match status" value="1"/>
</dbReference>
<comment type="subcellular location">
    <subcellularLocation>
        <location evidence="1">Cell membrane</location>
        <topology evidence="1">Multi-pass membrane protein</topology>
    </subcellularLocation>
</comment>
<dbReference type="Gene3D" id="3.30.450.20">
    <property type="entry name" value="PAS domain"/>
    <property type="match status" value="2"/>
</dbReference>
<dbReference type="Pfam" id="PF13188">
    <property type="entry name" value="PAS_8"/>
    <property type="match status" value="1"/>
</dbReference>
<feature type="transmembrane region" description="Helical" evidence="9">
    <location>
        <begin position="12"/>
        <end position="31"/>
    </location>
</feature>
<dbReference type="InterPro" id="IPR033480">
    <property type="entry name" value="sCache_2"/>
</dbReference>
<evidence type="ECO:0000256" key="9">
    <source>
        <dbReference type="SAM" id="Phobius"/>
    </source>
</evidence>
<evidence type="ECO:0000256" key="3">
    <source>
        <dbReference type="ARBA" id="ARBA00022692"/>
    </source>
</evidence>
<dbReference type="SUPFAM" id="SSF55785">
    <property type="entry name" value="PYP-like sensor domain (PAS domain)"/>
    <property type="match status" value="1"/>
</dbReference>
<dbReference type="InterPro" id="IPR004089">
    <property type="entry name" value="MCPsignal_dom"/>
</dbReference>
<dbReference type="InterPro" id="IPR000014">
    <property type="entry name" value="PAS"/>
</dbReference>
<keyword evidence="6 8" id="KW-0807">Transducer</keyword>
<dbReference type="Pfam" id="PF00672">
    <property type="entry name" value="HAMP"/>
    <property type="match status" value="1"/>
</dbReference>
<dbReference type="Gene3D" id="6.10.340.10">
    <property type="match status" value="1"/>
</dbReference>
<accession>A0ABX2T967</accession>
<evidence type="ECO:0000313" key="12">
    <source>
        <dbReference type="EMBL" id="NYZ20622.1"/>
    </source>
</evidence>
<dbReference type="EMBL" id="JABFDB010000008">
    <property type="protein sequence ID" value="NYZ20622.1"/>
    <property type="molecule type" value="Genomic_DNA"/>
</dbReference>
<keyword evidence="3 9" id="KW-0812">Transmembrane</keyword>
<dbReference type="InterPro" id="IPR035965">
    <property type="entry name" value="PAS-like_dom_sf"/>
</dbReference>
<dbReference type="PANTHER" id="PTHR32089:SF112">
    <property type="entry name" value="LYSOZYME-LIKE PROTEIN-RELATED"/>
    <property type="match status" value="1"/>
</dbReference>
<evidence type="ECO:0000256" key="8">
    <source>
        <dbReference type="PROSITE-ProRule" id="PRU00284"/>
    </source>
</evidence>
<evidence type="ECO:0000259" key="11">
    <source>
        <dbReference type="PROSITE" id="PS50885"/>
    </source>
</evidence>
<sequence>MGIARLRIVHRLILLMAVIGAGFAAIAAIQLSETRSTLVEASRERVRTLTEVARGVVEHHHALARSGAVGDTDARRMAMAAVRALRYSGTEYFWINDMAGVMVMHPMRPDLDGTSVLSLRDPDGKNLFAEFIAVARAGGAGWVDYLWPKPGSDRPVPKVSYVAAFQPWGWVIGTGVYTDDVEAAFLKEVGMVALETALVVLVMAVIAVLIARSISHPVSQAAALIDRIAAGEAGVAIPDGGGRDELSRIFAALRRLGDAVGEAFHLRQMVEDMPVSVMLADRDGRITFANRATREVLAGVASALPVPVDRIVGQSIDVFHKEPAAARRVIADPAGLPHVTRIHVGTEWIDQRVSATFDRQGNYVGPMVTWTVITRQRALADAFERQVMALADRVAVTARTVLGAVTETSSGAEAISGEAASVQAMVGQTAANAQSVAAASSQLADAIHDIGGLVASAAEVSGRARTRAAEADRTVGDMLEAAERIGQIVGLINAIAGQTNLLALNATIEAARAGEAGKGFAVVATEVKNLAGQTAKATEEITSQITAMRGVTGAAAGAVQDIRGIIDEIARIADSVSAAVQQQESATGSIARSIEETAEGARVISREVSSVSDTATQTRERMEEVSEASAAMAQVSSDLRGEVERFLSEMRAA</sequence>
<dbReference type="SUPFAM" id="SSF58104">
    <property type="entry name" value="Methyl-accepting chemotaxis protein (MCP) signaling domain"/>
    <property type="match status" value="1"/>
</dbReference>
<dbReference type="SMART" id="SM01049">
    <property type="entry name" value="Cache_2"/>
    <property type="match status" value="1"/>
</dbReference>
<dbReference type="Pfam" id="PF17200">
    <property type="entry name" value="sCache_2"/>
    <property type="match status" value="1"/>
</dbReference>
<dbReference type="SMART" id="SM00283">
    <property type="entry name" value="MA"/>
    <property type="match status" value="1"/>
</dbReference>
<organism evidence="12 13">
    <name type="scientific">Azospirillum oleiclasticum</name>
    <dbReference type="NCBI Taxonomy" id="2735135"/>
    <lineage>
        <taxon>Bacteria</taxon>
        <taxon>Pseudomonadati</taxon>
        <taxon>Pseudomonadota</taxon>
        <taxon>Alphaproteobacteria</taxon>
        <taxon>Rhodospirillales</taxon>
        <taxon>Azospirillaceae</taxon>
        <taxon>Azospirillum</taxon>
    </lineage>
</organism>
<comment type="similarity">
    <text evidence="7">Belongs to the methyl-accepting chemotaxis (MCP) protein family.</text>
</comment>
<dbReference type="PROSITE" id="PS50111">
    <property type="entry name" value="CHEMOTAXIS_TRANSDUC_2"/>
    <property type="match status" value="1"/>
</dbReference>
<keyword evidence="5 9" id="KW-0472">Membrane</keyword>
<evidence type="ECO:0000256" key="6">
    <source>
        <dbReference type="ARBA" id="ARBA00023224"/>
    </source>
</evidence>
<keyword evidence="4 9" id="KW-1133">Transmembrane helix</keyword>
<dbReference type="InterPro" id="IPR003660">
    <property type="entry name" value="HAMP_dom"/>
</dbReference>
<dbReference type="Gene3D" id="1.10.287.950">
    <property type="entry name" value="Methyl-accepting chemotaxis protein"/>
    <property type="match status" value="1"/>
</dbReference>
<evidence type="ECO:0000256" key="5">
    <source>
        <dbReference type="ARBA" id="ARBA00023136"/>
    </source>
</evidence>
<dbReference type="PROSITE" id="PS50885">
    <property type="entry name" value="HAMP"/>
    <property type="match status" value="1"/>
</dbReference>
<dbReference type="PANTHER" id="PTHR32089">
    <property type="entry name" value="METHYL-ACCEPTING CHEMOTAXIS PROTEIN MCPB"/>
    <property type="match status" value="1"/>
</dbReference>
<proteinExistence type="inferred from homology"/>
<evidence type="ECO:0000256" key="2">
    <source>
        <dbReference type="ARBA" id="ARBA00022475"/>
    </source>
</evidence>
<keyword evidence="2" id="KW-1003">Cell membrane</keyword>
<dbReference type="Proteomes" id="UP000584642">
    <property type="component" value="Unassembled WGS sequence"/>
</dbReference>
<reference evidence="12 13" key="1">
    <citation type="submission" date="2020-05" db="EMBL/GenBank/DDBJ databases">
        <title>Azospirillum oleiclasticum sp. nov, a nitrogen-fixing and heavy crude oil-emulsifying bacterium isolated from the crude oil of Yumen Oilfield.</title>
        <authorList>
            <person name="Wu D."/>
            <person name="Cai M."/>
            <person name="Zhang X."/>
        </authorList>
    </citation>
    <scope>NUCLEOTIDE SEQUENCE [LARGE SCALE GENOMIC DNA]</scope>
    <source>
        <strain evidence="12 13">ROY-1-1-2</strain>
    </source>
</reference>
<protein>
    <submittedName>
        <fullName evidence="12">PAS domain-containing protein</fullName>
    </submittedName>
</protein>
<dbReference type="SMART" id="SM00304">
    <property type="entry name" value="HAMP"/>
    <property type="match status" value="1"/>
</dbReference>
<evidence type="ECO:0000313" key="13">
    <source>
        <dbReference type="Proteomes" id="UP000584642"/>
    </source>
</evidence>
<evidence type="ECO:0000256" key="7">
    <source>
        <dbReference type="ARBA" id="ARBA00029447"/>
    </source>
</evidence>
<name>A0ABX2T967_9PROT</name>
<evidence type="ECO:0000259" key="10">
    <source>
        <dbReference type="PROSITE" id="PS50111"/>
    </source>
</evidence>
<feature type="domain" description="HAMP" evidence="11">
    <location>
        <begin position="212"/>
        <end position="265"/>
    </location>
</feature>
<evidence type="ECO:0000256" key="1">
    <source>
        <dbReference type="ARBA" id="ARBA00004651"/>
    </source>
</evidence>
<comment type="caution">
    <text evidence="12">The sequence shown here is derived from an EMBL/GenBank/DDBJ whole genome shotgun (WGS) entry which is preliminary data.</text>
</comment>
<feature type="domain" description="Methyl-accepting transducer" evidence="10">
    <location>
        <begin position="397"/>
        <end position="633"/>
    </location>
</feature>
<gene>
    <name evidence="12" type="ORF">HND93_12950</name>
</gene>
<dbReference type="RefSeq" id="WP_180282388.1">
    <property type="nucleotide sequence ID" value="NZ_JABFDB010000008.1"/>
</dbReference>